<comment type="caution">
    <text evidence="4">The sequence shown here is derived from an EMBL/GenBank/DDBJ whole genome shotgun (WGS) entry which is preliminary data.</text>
</comment>
<gene>
    <name evidence="4" type="ORF">IV01_09250</name>
</gene>
<evidence type="ECO:0000313" key="4">
    <source>
        <dbReference type="EMBL" id="KFE56488.1"/>
    </source>
</evidence>
<feature type="domain" description="ATPase AAA-type core" evidence="1">
    <location>
        <begin position="221"/>
        <end position="332"/>
    </location>
</feature>
<dbReference type="InterPro" id="IPR034139">
    <property type="entry name" value="TOPRIM_OLD"/>
</dbReference>
<keyword evidence="5" id="KW-1185">Reference proteome</keyword>
<feature type="domain" description="Rad50/SbcC-type AAA" evidence="2">
    <location>
        <begin position="4"/>
        <end position="52"/>
    </location>
</feature>
<dbReference type="PANTHER" id="PTHR43581:SF4">
    <property type="entry name" value="ATP_GTP PHOSPHATASE"/>
    <property type="match status" value="1"/>
</dbReference>
<evidence type="ECO:0000259" key="3">
    <source>
        <dbReference type="Pfam" id="PF20469"/>
    </source>
</evidence>
<dbReference type="InterPro" id="IPR027417">
    <property type="entry name" value="P-loop_NTPase"/>
</dbReference>
<dbReference type="GO" id="GO:0005524">
    <property type="term" value="F:ATP binding"/>
    <property type="evidence" value="ECO:0007669"/>
    <property type="project" value="InterPro"/>
</dbReference>
<protein>
    <submittedName>
        <fullName evidence="4">Chromosome segregation protein SMC</fullName>
    </submittedName>
</protein>
<dbReference type="EMBL" id="JPQU01000027">
    <property type="protein sequence ID" value="KFE56488.1"/>
    <property type="molecule type" value="Genomic_DNA"/>
</dbReference>
<dbReference type="Pfam" id="PF13304">
    <property type="entry name" value="AAA_21"/>
    <property type="match status" value="1"/>
</dbReference>
<sequence>MINKIKIKGYRIHRDFELTPEAKMNLLVGGNDAGKSSLLEAIALGLTGRIGGRAASEELNPYWFNTALVSAFLSDIQVGRRPAWPTISIELFLDNRPELQRLCGAHNSAIPTLACPGVKLSVVPNPEYEEELQAWLATPSALLPVEYYKVEWRDFGENELTRRPRELSTAIIDSRTIKASGGVDYHLRQILNDHLEAPEKALISLRYREAKAGMSDGALADLNQRLGTLEASLQQQPLKLAMDQTSRTSWETAISPHIDEVPFSLAGQGQQAAVKISLAMGRHADRTKVIMIEEPENHLSHTSLVTLLNRIESLAGEQQQLFISTHSAYVLNRLGLNSLLLINRDSVATITGLDPETVGYYQKLPGFDTLRMALAQKLVLVEGPSDEIVFERFFTDMYGARPMAFGIDVLSMRSLSLARCLELCANLNKPVAVLRDNDGIEPADLRTSVNQWLDGDRRQLFIGDVALGRTLEPQLVSHNSEAVLREVLGVAGHADLATWMQREKTEGALRIAASETVITPPQYMAEAAAFIHG</sequence>
<dbReference type="InterPro" id="IPR003959">
    <property type="entry name" value="ATPase_AAA_core"/>
</dbReference>
<dbReference type="SUPFAM" id="SSF52540">
    <property type="entry name" value="P-loop containing nucleoside triphosphate hydrolases"/>
    <property type="match status" value="1"/>
</dbReference>
<evidence type="ECO:0000313" key="5">
    <source>
        <dbReference type="Proteomes" id="UP000028631"/>
    </source>
</evidence>
<feature type="domain" description="OLD protein-like TOPRIM" evidence="3">
    <location>
        <begin position="375"/>
        <end position="438"/>
    </location>
</feature>
<dbReference type="InterPro" id="IPR038729">
    <property type="entry name" value="Rad50/SbcC_AAA"/>
</dbReference>
<reference evidence="4 5" key="1">
    <citation type="submission" date="2014-07" db="EMBL/GenBank/DDBJ databases">
        <title>Draft Genome Sequences of Environmental Pseudomonas syringae strains.</title>
        <authorList>
            <person name="Baltrus D.A."/>
            <person name="Berge O."/>
            <person name="Morris C."/>
        </authorList>
    </citation>
    <scope>NUCLEOTIDE SEQUENCE [LARGE SCALE GENOMIC DNA]</scope>
    <source>
        <strain evidence="4 5">GAW0119</strain>
    </source>
</reference>
<dbReference type="CDD" id="cd01026">
    <property type="entry name" value="TOPRIM_OLD"/>
    <property type="match status" value="1"/>
</dbReference>
<dbReference type="AlphaFoldDB" id="A0A085VM25"/>
<name>A0A085VM25_PSESX</name>
<dbReference type="OrthoDB" id="3322489at2"/>
<dbReference type="Proteomes" id="UP000028631">
    <property type="component" value="Unassembled WGS sequence"/>
</dbReference>
<evidence type="ECO:0000259" key="1">
    <source>
        <dbReference type="Pfam" id="PF13304"/>
    </source>
</evidence>
<dbReference type="Gene3D" id="3.40.50.300">
    <property type="entry name" value="P-loop containing nucleotide triphosphate hydrolases"/>
    <property type="match status" value="2"/>
</dbReference>
<dbReference type="PANTHER" id="PTHR43581">
    <property type="entry name" value="ATP/GTP PHOSPHATASE"/>
    <property type="match status" value="1"/>
</dbReference>
<accession>A0A085VM25</accession>
<dbReference type="Pfam" id="PF13476">
    <property type="entry name" value="AAA_23"/>
    <property type="match status" value="1"/>
</dbReference>
<dbReference type="GO" id="GO:0006302">
    <property type="term" value="P:double-strand break repair"/>
    <property type="evidence" value="ECO:0007669"/>
    <property type="project" value="InterPro"/>
</dbReference>
<evidence type="ECO:0000259" key="2">
    <source>
        <dbReference type="Pfam" id="PF13476"/>
    </source>
</evidence>
<dbReference type="GO" id="GO:0016887">
    <property type="term" value="F:ATP hydrolysis activity"/>
    <property type="evidence" value="ECO:0007669"/>
    <property type="project" value="InterPro"/>
</dbReference>
<dbReference type="RefSeq" id="WP_032627746.1">
    <property type="nucleotide sequence ID" value="NZ_JPQU01000027.1"/>
</dbReference>
<proteinExistence type="predicted"/>
<organism evidence="4 5">
    <name type="scientific">Pseudomonas syringae</name>
    <dbReference type="NCBI Taxonomy" id="317"/>
    <lineage>
        <taxon>Bacteria</taxon>
        <taxon>Pseudomonadati</taxon>
        <taxon>Pseudomonadota</taxon>
        <taxon>Gammaproteobacteria</taxon>
        <taxon>Pseudomonadales</taxon>
        <taxon>Pseudomonadaceae</taxon>
        <taxon>Pseudomonas</taxon>
    </lineage>
</organism>
<dbReference type="Pfam" id="PF20469">
    <property type="entry name" value="OLD-like_TOPRIM"/>
    <property type="match status" value="1"/>
</dbReference>
<dbReference type="InterPro" id="IPR051396">
    <property type="entry name" value="Bact_Antivir_Def_Nuclease"/>
</dbReference>
<dbReference type="PATRIC" id="fig|317.175.peg.1920"/>